<dbReference type="PANTHER" id="PTHR14093:SF19">
    <property type="entry name" value="THYROGLOBULIN"/>
    <property type="match status" value="1"/>
</dbReference>
<protein>
    <recommendedName>
        <fullName evidence="7">Thyroglobulin type-1 domain-containing protein</fullName>
    </recommendedName>
</protein>
<accession>A0A1A6HP44</accession>
<dbReference type="OrthoDB" id="6409105at2759"/>
<evidence type="ECO:0000256" key="3">
    <source>
        <dbReference type="ARBA" id="ARBA00022729"/>
    </source>
</evidence>
<dbReference type="PROSITE" id="PS51162">
    <property type="entry name" value="THYROGLOBULIN_1_2"/>
    <property type="match status" value="2"/>
</dbReference>
<evidence type="ECO:0000256" key="1">
    <source>
        <dbReference type="ARBA" id="ARBA00004613"/>
    </source>
</evidence>
<reference evidence="8 9" key="1">
    <citation type="submission" date="2016-06" db="EMBL/GenBank/DDBJ databases">
        <title>The Draft Genome Sequence and Annotation of the Desert Woodrat Neotoma lepida.</title>
        <authorList>
            <person name="Campbell M."/>
            <person name="Oakeson K.F."/>
            <person name="Yandell M."/>
            <person name="Halpert J.R."/>
            <person name="Dearing D."/>
        </authorList>
    </citation>
    <scope>NUCLEOTIDE SEQUENCE [LARGE SCALE GENOMIC DNA]</scope>
    <source>
        <strain evidence="8">417</strain>
        <tissue evidence="8">Liver</tissue>
    </source>
</reference>
<keyword evidence="9" id="KW-1185">Reference proteome</keyword>
<dbReference type="InterPro" id="IPR036857">
    <property type="entry name" value="Thyroglobulin_1_sf"/>
</dbReference>
<comment type="caution">
    <text evidence="6">Lacks conserved residue(s) required for the propagation of feature annotation.</text>
</comment>
<dbReference type="SUPFAM" id="SSF57610">
    <property type="entry name" value="Thyroglobulin type-1 domain"/>
    <property type="match status" value="2"/>
</dbReference>
<feature type="disulfide bond" evidence="6">
    <location>
        <begin position="63"/>
        <end position="83"/>
    </location>
</feature>
<dbReference type="Proteomes" id="UP000092124">
    <property type="component" value="Unassembled WGS sequence"/>
</dbReference>
<proteinExistence type="predicted"/>
<comment type="caution">
    <text evidence="8">The sequence shown here is derived from an EMBL/GenBank/DDBJ whole genome shotgun (WGS) entry which is preliminary data.</text>
</comment>
<dbReference type="PROSITE" id="PS00484">
    <property type="entry name" value="THYROGLOBULIN_1_1"/>
    <property type="match status" value="1"/>
</dbReference>
<dbReference type="Gene3D" id="4.10.800.10">
    <property type="entry name" value="Thyroglobulin type-1"/>
    <property type="match status" value="2"/>
</dbReference>
<dbReference type="GO" id="GO:0006590">
    <property type="term" value="P:thyroid hormone generation"/>
    <property type="evidence" value="ECO:0007669"/>
    <property type="project" value="TreeGrafter"/>
</dbReference>
<feature type="domain" description="Thyroglobulin type-1" evidence="7">
    <location>
        <begin position="100"/>
        <end position="295"/>
    </location>
</feature>
<keyword evidence="2" id="KW-0964">Secreted</keyword>
<keyword evidence="3" id="KW-0732">Signal</keyword>
<dbReference type="InterPro" id="IPR000716">
    <property type="entry name" value="Thyroglobulin_1"/>
</dbReference>
<dbReference type="Pfam" id="PF00086">
    <property type="entry name" value="Thyroglobulin_1"/>
    <property type="match status" value="3"/>
</dbReference>
<dbReference type="InterPro" id="IPR052001">
    <property type="entry name" value="MHC-II_Gamma/Thyroglobulin"/>
</dbReference>
<dbReference type="EMBL" id="LZPO01018051">
    <property type="protein sequence ID" value="OBS79765.1"/>
    <property type="molecule type" value="Genomic_DNA"/>
</dbReference>
<dbReference type="FunFam" id="4.10.800.10:FF:000011">
    <property type="entry name" value="Thyroglobulin"/>
    <property type="match status" value="1"/>
</dbReference>
<comment type="subcellular location">
    <subcellularLocation>
        <location evidence="1">Secreted</location>
    </subcellularLocation>
</comment>
<gene>
    <name evidence="8" type="ORF">A6R68_22034</name>
</gene>
<evidence type="ECO:0000313" key="8">
    <source>
        <dbReference type="EMBL" id="OBS79765.1"/>
    </source>
</evidence>
<dbReference type="AlphaFoldDB" id="A0A1A6HP44"/>
<dbReference type="SMART" id="SM00211">
    <property type="entry name" value="TY"/>
    <property type="match status" value="2"/>
</dbReference>
<dbReference type="PANTHER" id="PTHR14093">
    <property type="entry name" value="HLA CLASS II GAMMA CHAIN"/>
    <property type="match status" value="1"/>
</dbReference>
<sequence length="394" mass="43820">MYRILQRRFLAIQLVISGRFRCPTKCEVEQFAATSFGHPYIPSCHRNGAYQAVQCQTEGLCWCVDTQGTEIPGTRQQGQLPSCGTFPLRDECSALLRACPSVCQLQAEQAFLRAVHVLLSNFSMLPSPSSVYIPQCSASGQWRRVQCDGPPEQVFEWYERWNTQNSDGQELTPATLLMKIMSEREAASKNFSFFLQSLYEAGQQSIFPVLAQYPSLQDVPQVVLEGAPTQPGENILLDPYIFWQILNGQLRQYPGPYSDFSMPLAHFNLRSCWCVDKIGQELDGTWNKPGEIPTCPGPCEEVKLRALKFIKETEEIVSASNGSSFPLGQSFLVAKGIQLTSEELGLPPLYPSQEAFSKEFLRGGEYAIRLAAQSSECSAQGSHSISLGEARACI</sequence>
<dbReference type="STRING" id="56216.A0A1A6HP44"/>
<keyword evidence="5" id="KW-0325">Glycoprotein</keyword>
<dbReference type="CDD" id="cd00191">
    <property type="entry name" value="TY"/>
    <property type="match status" value="1"/>
</dbReference>
<keyword evidence="4 6" id="KW-1015">Disulfide bond</keyword>
<evidence type="ECO:0000313" key="9">
    <source>
        <dbReference type="Proteomes" id="UP000092124"/>
    </source>
</evidence>
<evidence type="ECO:0000259" key="7">
    <source>
        <dbReference type="PROSITE" id="PS51162"/>
    </source>
</evidence>
<feature type="domain" description="Thyroglobulin type-1" evidence="7">
    <location>
        <begin position="23"/>
        <end position="83"/>
    </location>
</feature>
<evidence type="ECO:0000256" key="6">
    <source>
        <dbReference type="PROSITE-ProRule" id="PRU00500"/>
    </source>
</evidence>
<organism evidence="8 9">
    <name type="scientific">Neotoma lepida</name>
    <name type="common">Desert woodrat</name>
    <dbReference type="NCBI Taxonomy" id="56216"/>
    <lineage>
        <taxon>Eukaryota</taxon>
        <taxon>Metazoa</taxon>
        <taxon>Chordata</taxon>
        <taxon>Craniata</taxon>
        <taxon>Vertebrata</taxon>
        <taxon>Euteleostomi</taxon>
        <taxon>Mammalia</taxon>
        <taxon>Eutheria</taxon>
        <taxon>Euarchontoglires</taxon>
        <taxon>Glires</taxon>
        <taxon>Rodentia</taxon>
        <taxon>Myomorpha</taxon>
        <taxon>Muroidea</taxon>
        <taxon>Cricetidae</taxon>
        <taxon>Neotominae</taxon>
        <taxon>Neotoma</taxon>
    </lineage>
</organism>
<evidence type="ECO:0000256" key="4">
    <source>
        <dbReference type="ARBA" id="ARBA00023157"/>
    </source>
</evidence>
<evidence type="ECO:0000256" key="5">
    <source>
        <dbReference type="ARBA" id="ARBA00023180"/>
    </source>
</evidence>
<evidence type="ECO:0000256" key="2">
    <source>
        <dbReference type="ARBA" id="ARBA00022525"/>
    </source>
</evidence>
<dbReference type="GO" id="GO:0005615">
    <property type="term" value="C:extracellular space"/>
    <property type="evidence" value="ECO:0007669"/>
    <property type="project" value="TreeGrafter"/>
</dbReference>
<name>A0A1A6HP44_NEOLE</name>